<comment type="caution">
    <text evidence="5">The sequence shown here is derived from an EMBL/GenBank/DDBJ whole genome shotgun (WGS) entry which is preliminary data.</text>
</comment>
<evidence type="ECO:0000313" key="5">
    <source>
        <dbReference type="EMBL" id="MDH8677557.1"/>
    </source>
</evidence>
<protein>
    <submittedName>
        <fullName evidence="5">5-oxoprolinase subunit PxpB</fullName>
        <ecNumber evidence="5">3.5.2.9</ecNumber>
    </submittedName>
</protein>
<organism evidence="5 6">
    <name type="scientific">Fusibacter bizertensis</name>
    <dbReference type="NCBI Taxonomy" id="1488331"/>
    <lineage>
        <taxon>Bacteria</taxon>
        <taxon>Bacillati</taxon>
        <taxon>Bacillota</taxon>
        <taxon>Clostridia</taxon>
        <taxon>Eubacteriales</taxon>
        <taxon>Eubacteriales Family XII. Incertae Sedis</taxon>
        <taxon>Fusibacter</taxon>
    </lineage>
</organism>
<dbReference type="Proteomes" id="UP001158045">
    <property type="component" value="Unassembled WGS sequence"/>
</dbReference>
<keyword evidence="3" id="KW-0067">ATP-binding</keyword>
<dbReference type="SUPFAM" id="SSF160467">
    <property type="entry name" value="PH0987 N-terminal domain-like"/>
    <property type="match status" value="1"/>
</dbReference>
<evidence type="ECO:0000256" key="3">
    <source>
        <dbReference type="ARBA" id="ARBA00022840"/>
    </source>
</evidence>
<feature type="domain" description="Carboxyltransferase" evidence="4">
    <location>
        <begin position="1"/>
        <end position="198"/>
    </location>
</feature>
<evidence type="ECO:0000313" key="6">
    <source>
        <dbReference type="Proteomes" id="UP001158045"/>
    </source>
</evidence>
<dbReference type="Gene3D" id="3.30.1360.40">
    <property type="match status" value="1"/>
</dbReference>
<dbReference type="EC" id="3.5.2.9" evidence="5"/>
<keyword evidence="1" id="KW-0547">Nucleotide-binding</keyword>
<gene>
    <name evidence="5" type="primary">pxpB</name>
    <name evidence="5" type="ORF">QE109_05335</name>
</gene>
<reference evidence="5 6" key="1">
    <citation type="submission" date="2023-04" db="EMBL/GenBank/DDBJ databases">
        <title>Fusibacter bizertensis strain WBS, isolated from littoral bottom sediments of the Arctic seas - biochemical and genomic analysis.</title>
        <authorList>
            <person name="Brioukhanov A.L."/>
        </authorList>
    </citation>
    <scope>NUCLEOTIDE SEQUENCE [LARGE SCALE GENOMIC DNA]</scope>
    <source>
        <strain evidence="5 6">WBS</strain>
    </source>
</reference>
<evidence type="ECO:0000256" key="2">
    <source>
        <dbReference type="ARBA" id="ARBA00022801"/>
    </source>
</evidence>
<dbReference type="Pfam" id="PF02682">
    <property type="entry name" value="CT_C_D"/>
    <property type="match status" value="1"/>
</dbReference>
<sequence>MTYVTLNDRTLGIYFDQKISRHINLTVITLCHELEVLKVEGIKAIQHTYHMIAVHYDPYIIDESNLKEIIANISLDVSLEDSKSEVVRIPVLYDGPDLDQVSIAHNLTIDEVINIHSGVQYYVYFLGFSAGFPYLGGLDPQIATPRLKTPRLKVKAGSVGIADQQTGIYTVDSPGGWNIIGRTPLKLFDPSKDQSCILRAGCNIEFYPIDVHTFNMLESGDAND</sequence>
<dbReference type="SUPFAM" id="SSF50891">
    <property type="entry name" value="Cyclophilin-like"/>
    <property type="match status" value="1"/>
</dbReference>
<dbReference type="RefSeq" id="WP_281093379.1">
    <property type="nucleotide sequence ID" value="NZ_JARYZI010000003.1"/>
</dbReference>
<name>A0ABT6NAW3_9FIRM</name>
<dbReference type="InterPro" id="IPR029000">
    <property type="entry name" value="Cyclophilin-like_dom_sf"/>
</dbReference>
<proteinExistence type="predicted"/>
<evidence type="ECO:0000259" key="4">
    <source>
        <dbReference type="SMART" id="SM00796"/>
    </source>
</evidence>
<dbReference type="PANTHER" id="PTHR34698">
    <property type="entry name" value="5-OXOPROLINASE SUBUNIT B"/>
    <property type="match status" value="1"/>
</dbReference>
<dbReference type="EMBL" id="JARYZI010000003">
    <property type="protein sequence ID" value="MDH8677557.1"/>
    <property type="molecule type" value="Genomic_DNA"/>
</dbReference>
<dbReference type="Gene3D" id="2.40.100.10">
    <property type="entry name" value="Cyclophilin-like"/>
    <property type="match status" value="1"/>
</dbReference>
<accession>A0ABT6NAW3</accession>
<dbReference type="InterPro" id="IPR010016">
    <property type="entry name" value="PxpB"/>
</dbReference>
<dbReference type="NCBIfam" id="TIGR00370">
    <property type="entry name" value="5-oxoprolinase subunit PxpB"/>
    <property type="match status" value="1"/>
</dbReference>
<evidence type="ECO:0000256" key="1">
    <source>
        <dbReference type="ARBA" id="ARBA00022741"/>
    </source>
</evidence>
<dbReference type="PANTHER" id="PTHR34698:SF2">
    <property type="entry name" value="5-OXOPROLINASE SUBUNIT B"/>
    <property type="match status" value="1"/>
</dbReference>
<dbReference type="SMART" id="SM00796">
    <property type="entry name" value="AHS1"/>
    <property type="match status" value="1"/>
</dbReference>
<dbReference type="GO" id="GO:0017168">
    <property type="term" value="F:5-oxoprolinase (ATP-hydrolyzing) activity"/>
    <property type="evidence" value="ECO:0007669"/>
    <property type="project" value="UniProtKB-EC"/>
</dbReference>
<keyword evidence="6" id="KW-1185">Reference proteome</keyword>
<dbReference type="InterPro" id="IPR003833">
    <property type="entry name" value="CT_C_D"/>
</dbReference>
<keyword evidence="2 5" id="KW-0378">Hydrolase</keyword>